<keyword evidence="1" id="KW-0175">Coiled coil</keyword>
<comment type="caution">
    <text evidence="3">The sequence shown here is derived from an EMBL/GenBank/DDBJ whole genome shotgun (WGS) entry which is preliminary data.</text>
</comment>
<dbReference type="InterPro" id="IPR041359">
    <property type="entry name" value="MetOD1"/>
</dbReference>
<dbReference type="RefSeq" id="WP_197317505.1">
    <property type="nucleotide sequence ID" value="NZ_JADZSC010000002.1"/>
</dbReference>
<reference evidence="3 4" key="1">
    <citation type="journal article" date="2005" name="Int. J. Syst. Evol. Microbiol.">
        <title>Halobacillus yeomjeoni sp. nov., isolated from a marine solar saltern in Korea.</title>
        <authorList>
            <person name="Yoon J.H."/>
            <person name="Kang S.J."/>
            <person name="Lee C.H."/>
            <person name="Oh H.W."/>
            <person name="Oh T.K."/>
        </authorList>
    </citation>
    <scope>NUCLEOTIDE SEQUENCE [LARGE SCALE GENOMIC DNA]</scope>
    <source>
        <strain evidence="3 4">KCTC 3957</strain>
    </source>
</reference>
<dbReference type="Proteomes" id="UP000614490">
    <property type="component" value="Unassembled WGS sequence"/>
</dbReference>
<evidence type="ECO:0000259" key="2">
    <source>
        <dbReference type="Pfam" id="PF18546"/>
    </source>
</evidence>
<dbReference type="AlphaFoldDB" id="A0A931HWW5"/>
<sequence length="217" mass="24769">MGNQTPLSGTIFLSKLITQYAYLHERTVGGQAGEYIKQIGIKTGEWIESFYSDKEELWSPDRYAEVIVDLKNSIGGHFQISEVYHDRVIVKAKACPFGDIVQDAPHLCMMTSSVFGGIAARRMGYGKVNLRKRIALGHQGCEVVVYFQPTDEEEGVEYKDIPVTPVNGNPFIWEEETIQHLNEELRKSDEMVLKLLDELEDLQRQIKEKEIETLKMD</sequence>
<accession>A0A931HWW5</accession>
<name>A0A931HWW5_9BACI</name>
<evidence type="ECO:0000313" key="3">
    <source>
        <dbReference type="EMBL" id="MBH0230903.1"/>
    </source>
</evidence>
<evidence type="ECO:0000256" key="1">
    <source>
        <dbReference type="SAM" id="Coils"/>
    </source>
</evidence>
<protein>
    <submittedName>
        <fullName evidence="3">Fis family transcriptional regulator</fullName>
    </submittedName>
</protein>
<dbReference type="Pfam" id="PF18546">
    <property type="entry name" value="MetOD1"/>
    <property type="match status" value="1"/>
</dbReference>
<feature type="domain" description="Metanogen output" evidence="2">
    <location>
        <begin position="58"/>
        <end position="145"/>
    </location>
</feature>
<organism evidence="3 4">
    <name type="scientific">Halobacillus yeomjeoni</name>
    <dbReference type="NCBI Taxonomy" id="311194"/>
    <lineage>
        <taxon>Bacteria</taxon>
        <taxon>Bacillati</taxon>
        <taxon>Bacillota</taxon>
        <taxon>Bacilli</taxon>
        <taxon>Bacillales</taxon>
        <taxon>Bacillaceae</taxon>
        <taxon>Halobacillus</taxon>
    </lineage>
</organism>
<feature type="coiled-coil region" evidence="1">
    <location>
        <begin position="178"/>
        <end position="212"/>
    </location>
</feature>
<dbReference type="EMBL" id="JADZSC010000002">
    <property type="protein sequence ID" value="MBH0230903.1"/>
    <property type="molecule type" value="Genomic_DNA"/>
</dbReference>
<proteinExistence type="predicted"/>
<keyword evidence="4" id="KW-1185">Reference proteome</keyword>
<evidence type="ECO:0000313" key="4">
    <source>
        <dbReference type="Proteomes" id="UP000614490"/>
    </source>
</evidence>
<gene>
    <name evidence="3" type="ORF">H0267_11805</name>
</gene>